<evidence type="ECO:0000313" key="10">
    <source>
        <dbReference type="Proteomes" id="UP000019488"/>
    </source>
</evidence>
<dbReference type="EMBL" id="BAKI01000070">
    <property type="protein sequence ID" value="GAF38078.1"/>
    <property type="molecule type" value="Genomic_DNA"/>
</dbReference>
<sequence length="365" mass="41441">MFKGLRNSFKNYWYSYIWLIFLVEAVDDKLPPESLADWGWIGLTCLFLVAYIATAVSQKYEKAGMVGQVIIGAIFTFGDNNFWLMIFPAWQVSSVLAYAPKKYFKIFVVTYYAILFGAVIKMGIQYAGHLDFWSFTFPMVSPIFAYGLSRSIKRTQDLARTNQRLESVIKRGERERIARDLHDTLGQSFSMITVKSQLAKKLLEKQPEKVPAELDDIIDTSRQNLQLVRNIVNDLRREMIDETMLNQQQNLQEAGITLQTTGESTANEWPTTVQTKVTPLLQEAVTNVIRHSQATLVRISFTQSKDDHYQITVQDNGHGLKYSRSGSHGISGMRERVEADGGQFNIQANKIGTLVTITLPKEGES</sequence>
<dbReference type="InterPro" id="IPR036890">
    <property type="entry name" value="HATPase_C_sf"/>
</dbReference>
<comment type="caution">
    <text evidence="8">The sequence shown here is derived from an EMBL/GenBank/DDBJ whole genome shotgun (WGS) entry which is preliminary data.</text>
</comment>
<evidence type="ECO:0000256" key="3">
    <source>
        <dbReference type="ARBA" id="ARBA00022679"/>
    </source>
</evidence>
<evidence type="ECO:0000259" key="7">
    <source>
        <dbReference type="SMART" id="SM00387"/>
    </source>
</evidence>
<dbReference type="Proteomes" id="UP000019488">
    <property type="component" value="Unassembled WGS sequence"/>
</dbReference>
<dbReference type="InterPro" id="IPR050482">
    <property type="entry name" value="Sensor_HK_TwoCompSys"/>
</dbReference>
<dbReference type="eggNOG" id="COG4585">
    <property type="taxonomic scope" value="Bacteria"/>
</dbReference>
<keyword evidence="6" id="KW-0472">Membrane</keyword>
<feature type="domain" description="Histidine kinase/HSP90-like ATPase" evidence="7">
    <location>
        <begin position="272"/>
        <end position="363"/>
    </location>
</feature>
<dbReference type="STRING" id="1423743.FD41_GL000709"/>
<dbReference type="Gene3D" id="1.20.5.1930">
    <property type="match status" value="1"/>
</dbReference>
<dbReference type="CDD" id="cd16917">
    <property type="entry name" value="HATPase_UhpB-NarQ-NarX-like"/>
    <property type="match status" value="1"/>
</dbReference>
<keyword evidence="3" id="KW-0808">Transferase</keyword>
<organism evidence="8 10">
    <name type="scientific">Lentilactobacillus farraginis DSM 18382 = JCM 14108</name>
    <dbReference type="NCBI Taxonomy" id="1423743"/>
    <lineage>
        <taxon>Bacteria</taxon>
        <taxon>Bacillati</taxon>
        <taxon>Bacillota</taxon>
        <taxon>Bacilli</taxon>
        <taxon>Lactobacillales</taxon>
        <taxon>Lactobacillaceae</taxon>
        <taxon>Lentilactobacillus</taxon>
    </lineage>
</organism>
<dbReference type="EC" id="2.7.13.3" evidence="2"/>
<dbReference type="PATRIC" id="fig|1423743.5.peg.722"/>
<keyword evidence="4 8" id="KW-0418">Kinase</keyword>
<dbReference type="Gene3D" id="3.30.565.10">
    <property type="entry name" value="Histidine kinase-like ATPase, C-terminal domain"/>
    <property type="match status" value="1"/>
</dbReference>
<dbReference type="GO" id="GO:0046983">
    <property type="term" value="F:protein dimerization activity"/>
    <property type="evidence" value="ECO:0007669"/>
    <property type="project" value="InterPro"/>
</dbReference>
<evidence type="ECO:0000256" key="4">
    <source>
        <dbReference type="ARBA" id="ARBA00022777"/>
    </source>
</evidence>
<dbReference type="Pfam" id="PF02518">
    <property type="entry name" value="HATPase_c"/>
    <property type="match status" value="1"/>
</dbReference>
<dbReference type="PANTHER" id="PTHR24421:SF63">
    <property type="entry name" value="SENSOR HISTIDINE KINASE DESK"/>
    <property type="match status" value="1"/>
</dbReference>
<dbReference type="SUPFAM" id="SSF55874">
    <property type="entry name" value="ATPase domain of HSP90 chaperone/DNA topoisomerase II/histidine kinase"/>
    <property type="match status" value="1"/>
</dbReference>
<reference evidence="9 11" key="2">
    <citation type="journal article" date="2015" name="Genome Announc.">
        <title>Expanding the biotechnology potential of lactobacilli through comparative genomics of 213 strains and associated genera.</title>
        <authorList>
            <person name="Sun Z."/>
            <person name="Harris H.M."/>
            <person name="McCann A."/>
            <person name="Guo C."/>
            <person name="Argimon S."/>
            <person name="Zhang W."/>
            <person name="Yang X."/>
            <person name="Jeffery I.B."/>
            <person name="Cooney J.C."/>
            <person name="Kagawa T.F."/>
            <person name="Liu W."/>
            <person name="Song Y."/>
            <person name="Salvetti E."/>
            <person name="Wrobel A."/>
            <person name="Rasinkangas P."/>
            <person name="Parkhill J."/>
            <person name="Rea M.C."/>
            <person name="O'Sullivan O."/>
            <person name="Ritari J."/>
            <person name="Douillard F.P."/>
            <person name="Paul Ross R."/>
            <person name="Yang R."/>
            <person name="Briner A.E."/>
            <person name="Felis G.E."/>
            <person name="de Vos W.M."/>
            <person name="Barrangou R."/>
            <person name="Klaenhammer T.R."/>
            <person name="Caufield P.W."/>
            <person name="Cui Y."/>
            <person name="Zhang H."/>
            <person name="O'Toole P.W."/>
        </authorList>
    </citation>
    <scope>NUCLEOTIDE SEQUENCE [LARGE SCALE GENOMIC DNA]</scope>
    <source>
        <strain evidence="9 11">DSM 18382</strain>
    </source>
</reference>
<proteinExistence type="predicted"/>
<comment type="catalytic activity">
    <reaction evidence="1">
        <text>ATP + protein L-histidine = ADP + protein N-phospho-L-histidine.</text>
        <dbReference type="EC" id="2.7.13.3"/>
    </reaction>
</comment>
<dbReference type="GO" id="GO:0000155">
    <property type="term" value="F:phosphorelay sensor kinase activity"/>
    <property type="evidence" value="ECO:0007669"/>
    <property type="project" value="InterPro"/>
</dbReference>
<evidence type="ECO:0000313" key="11">
    <source>
        <dbReference type="Proteomes" id="UP000051966"/>
    </source>
</evidence>
<dbReference type="PANTHER" id="PTHR24421">
    <property type="entry name" value="NITRATE/NITRITE SENSOR PROTEIN NARX-RELATED"/>
    <property type="match status" value="1"/>
</dbReference>
<feature type="transmembrane region" description="Helical" evidence="6">
    <location>
        <begin position="69"/>
        <end position="90"/>
    </location>
</feature>
<accession>X0PCG8</accession>
<gene>
    <name evidence="9" type="ORF">FD41_GL000709</name>
    <name evidence="8" type="ORF">JCM14108_3180</name>
</gene>
<dbReference type="Proteomes" id="UP000051966">
    <property type="component" value="Unassembled WGS sequence"/>
</dbReference>
<dbReference type="EMBL" id="AZFY01000106">
    <property type="protein sequence ID" value="KRM05862.1"/>
    <property type="molecule type" value="Genomic_DNA"/>
</dbReference>
<evidence type="ECO:0000313" key="8">
    <source>
        <dbReference type="EMBL" id="GAF38078.1"/>
    </source>
</evidence>
<name>X0PCG8_9LACO</name>
<keyword evidence="6" id="KW-0812">Transmembrane</keyword>
<keyword evidence="11" id="KW-1185">Reference proteome</keyword>
<evidence type="ECO:0000313" key="9">
    <source>
        <dbReference type="EMBL" id="KRM05862.1"/>
    </source>
</evidence>
<dbReference type="SMART" id="SM00387">
    <property type="entry name" value="HATPase_c"/>
    <property type="match status" value="1"/>
</dbReference>
<feature type="transmembrane region" description="Helical" evidence="6">
    <location>
        <begin position="102"/>
        <end position="120"/>
    </location>
</feature>
<evidence type="ECO:0000256" key="2">
    <source>
        <dbReference type="ARBA" id="ARBA00012438"/>
    </source>
</evidence>
<dbReference type="GO" id="GO:0016020">
    <property type="term" value="C:membrane"/>
    <property type="evidence" value="ECO:0007669"/>
    <property type="project" value="InterPro"/>
</dbReference>
<evidence type="ECO:0000256" key="6">
    <source>
        <dbReference type="SAM" id="Phobius"/>
    </source>
</evidence>
<dbReference type="InterPro" id="IPR011712">
    <property type="entry name" value="Sig_transdc_His_kin_sub3_dim/P"/>
</dbReference>
<dbReference type="AlphaFoldDB" id="X0PCG8"/>
<feature type="transmembrane region" description="Helical" evidence="6">
    <location>
        <begin position="38"/>
        <end position="57"/>
    </location>
</feature>
<dbReference type="RefSeq" id="WP_035181418.1">
    <property type="nucleotide sequence ID" value="NZ_AZFY01000106.1"/>
</dbReference>
<dbReference type="Pfam" id="PF07730">
    <property type="entry name" value="HisKA_3"/>
    <property type="match status" value="1"/>
</dbReference>
<dbReference type="OrthoDB" id="9797605at2"/>
<keyword evidence="5" id="KW-0902">Two-component regulatory system</keyword>
<evidence type="ECO:0000256" key="5">
    <source>
        <dbReference type="ARBA" id="ARBA00023012"/>
    </source>
</evidence>
<keyword evidence="6" id="KW-1133">Transmembrane helix</keyword>
<reference evidence="8" key="1">
    <citation type="journal article" date="2014" name="Genome Announc.">
        <title>Draft Genome Sequences of Two Lactobacillus Strains, L. farraginis JCM 14108T and L. composti JCM 14202T, Isolated from Compost of Distilled Shochu Residue.</title>
        <authorList>
            <person name="Yuki M."/>
            <person name="Oshima K."/>
            <person name="Suda W."/>
            <person name="Kitahara M."/>
            <person name="Kitamura K."/>
            <person name="Iida T."/>
            <person name="Hattori M."/>
            <person name="Ohkuma M."/>
        </authorList>
    </citation>
    <scope>NUCLEOTIDE SEQUENCE [LARGE SCALE GENOMIC DNA]</scope>
    <source>
        <strain evidence="8">JCM 14108</strain>
    </source>
</reference>
<evidence type="ECO:0000256" key="1">
    <source>
        <dbReference type="ARBA" id="ARBA00000085"/>
    </source>
</evidence>
<dbReference type="InterPro" id="IPR003594">
    <property type="entry name" value="HATPase_dom"/>
</dbReference>
<protein>
    <recommendedName>
        <fullName evidence="2">histidine kinase</fullName>
        <ecNumber evidence="2">2.7.13.3</ecNumber>
    </recommendedName>
</protein>